<dbReference type="OrthoDB" id="3695210at2"/>
<dbReference type="AlphaFoldDB" id="A0A561V9U7"/>
<dbReference type="EMBL" id="VIWX01000001">
    <property type="protein sequence ID" value="TWG08334.1"/>
    <property type="molecule type" value="Genomic_DNA"/>
</dbReference>
<sequence>MFPNVWGQIGETIGRIADKQAYAAAQAAGGSMRIQPDKVDELARFFEDEADRLEKREADITLLAEVPAAGTDPVSTGAATTFGQVGAGAPNAYMENYAKLAVVFKDAANALRQSAQQVRTDDDTASLSFKS</sequence>
<dbReference type="InterPro" id="IPR000084">
    <property type="entry name" value="PE-PGRS_N"/>
</dbReference>
<name>A0A561V9U7_9PSEU</name>
<gene>
    <name evidence="2" type="ORF">FHU35_11953</name>
</gene>
<proteinExistence type="predicted"/>
<evidence type="ECO:0000259" key="1">
    <source>
        <dbReference type="Pfam" id="PF00934"/>
    </source>
</evidence>
<comment type="caution">
    <text evidence="2">The sequence shown here is derived from an EMBL/GenBank/DDBJ whole genome shotgun (WGS) entry which is preliminary data.</text>
</comment>
<keyword evidence="3" id="KW-1185">Reference proteome</keyword>
<reference evidence="2 3" key="1">
    <citation type="submission" date="2019-06" db="EMBL/GenBank/DDBJ databases">
        <title>Sequencing the genomes of 1000 actinobacteria strains.</title>
        <authorList>
            <person name="Klenk H.-P."/>
        </authorList>
    </citation>
    <scope>NUCLEOTIDE SEQUENCE [LARGE SCALE GENOMIC DNA]</scope>
    <source>
        <strain evidence="2 3">DSM 46699</strain>
    </source>
</reference>
<protein>
    <submittedName>
        <fullName evidence="2">PE family protein</fullName>
    </submittedName>
</protein>
<evidence type="ECO:0000313" key="2">
    <source>
        <dbReference type="EMBL" id="TWG08334.1"/>
    </source>
</evidence>
<dbReference type="RefSeq" id="WP_145737123.1">
    <property type="nucleotide sequence ID" value="NZ_VIWX01000001.1"/>
</dbReference>
<evidence type="ECO:0000313" key="3">
    <source>
        <dbReference type="Proteomes" id="UP000316184"/>
    </source>
</evidence>
<organism evidence="2 3">
    <name type="scientific">Saccharopolyspora dendranthemae</name>
    <dbReference type="NCBI Taxonomy" id="1181886"/>
    <lineage>
        <taxon>Bacteria</taxon>
        <taxon>Bacillati</taxon>
        <taxon>Actinomycetota</taxon>
        <taxon>Actinomycetes</taxon>
        <taxon>Pseudonocardiales</taxon>
        <taxon>Pseudonocardiaceae</taxon>
        <taxon>Saccharopolyspora</taxon>
    </lineage>
</organism>
<dbReference type="Pfam" id="PF00934">
    <property type="entry name" value="PE"/>
    <property type="match status" value="1"/>
</dbReference>
<accession>A0A561V9U7</accession>
<feature type="domain" description="PE" evidence="1">
    <location>
        <begin position="32"/>
        <end position="123"/>
    </location>
</feature>
<dbReference type="Proteomes" id="UP000316184">
    <property type="component" value="Unassembled WGS sequence"/>
</dbReference>